<sequence length="115" mass="12734">MAKAVVIKYECDACNQLHDDEDGARECCMPGVIERFFCPICDESHDEEAGAQKCILSHADIESANDEHCPNCLRPADTAQFRIEIAVAGHCSTCNPIYSPDQNLQIKYALEPKGF</sequence>
<dbReference type="EMBL" id="CABVIN010000005">
    <property type="protein sequence ID" value="VVP23127.1"/>
    <property type="molecule type" value="Genomic_DNA"/>
</dbReference>
<dbReference type="AlphaFoldDB" id="A0A5E7MEY2"/>
<dbReference type="Proteomes" id="UP000377224">
    <property type="component" value="Unassembled WGS sequence"/>
</dbReference>
<reference evidence="1 2" key="1">
    <citation type="submission" date="2019-09" db="EMBL/GenBank/DDBJ databases">
        <authorList>
            <person name="Chandra G."/>
            <person name="Truman W A."/>
        </authorList>
    </citation>
    <scope>NUCLEOTIDE SEQUENCE [LARGE SCALE GENOMIC DNA]</scope>
    <source>
        <strain evidence="1">PS896</strain>
    </source>
</reference>
<evidence type="ECO:0000313" key="1">
    <source>
        <dbReference type="EMBL" id="VVP23127.1"/>
    </source>
</evidence>
<gene>
    <name evidence="1" type="ORF">PS896_03947</name>
</gene>
<proteinExistence type="predicted"/>
<organism evidence="1 2">
    <name type="scientific">Pseudomonas fluorescens</name>
    <dbReference type="NCBI Taxonomy" id="294"/>
    <lineage>
        <taxon>Bacteria</taxon>
        <taxon>Pseudomonadati</taxon>
        <taxon>Pseudomonadota</taxon>
        <taxon>Gammaproteobacteria</taxon>
        <taxon>Pseudomonadales</taxon>
        <taxon>Pseudomonadaceae</taxon>
        <taxon>Pseudomonas</taxon>
    </lineage>
</organism>
<accession>A0A5E7MEY2</accession>
<evidence type="ECO:0000313" key="2">
    <source>
        <dbReference type="Proteomes" id="UP000377224"/>
    </source>
</evidence>
<name>A0A5E7MEY2_PSEFL</name>
<protein>
    <submittedName>
        <fullName evidence="1">Uncharacterized protein</fullName>
    </submittedName>
</protein>
<dbReference type="RefSeq" id="WP_150648166.1">
    <property type="nucleotide sequence ID" value="NZ_CABVIN010000005.1"/>
</dbReference>